<feature type="domain" description="C2" evidence="1">
    <location>
        <begin position="17"/>
        <end position="143"/>
    </location>
</feature>
<name>A0AAV7JLS1_9METZ</name>
<dbReference type="CDD" id="cd00030">
    <property type="entry name" value="C2"/>
    <property type="match status" value="1"/>
</dbReference>
<comment type="caution">
    <text evidence="2">The sequence shown here is derived from an EMBL/GenBank/DDBJ whole genome shotgun (WGS) entry which is preliminary data.</text>
</comment>
<proteinExistence type="predicted"/>
<gene>
    <name evidence="2" type="ORF">LOD99_11741</name>
</gene>
<dbReference type="AlphaFoldDB" id="A0AAV7JLS1"/>
<dbReference type="PROSITE" id="PS50004">
    <property type="entry name" value="C2"/>
    <property type="match status" value="1"/>
</dbReference>
<dbReference type="Proteomes" id="UP001165289">
    <property type="component" value="Unassembled WGS sequence"/>
</dbReference>
<protein>
    <submittedName>
        <fullName evidence="2">Bone morphogenetic protein 1</fullName>
    </submittedName>
</protein>
<sequence length="154" mass="17870">MMIVGISVTTASIGKDETEGIKIPQNSTKDGQTFSPVNGKLKIYVKYARELRDTDGPFNLPDPYVVVDAYDTRLHKNTRKTITINETLNPDWNEWLEFGKEDWLEFRIQLLDADKYWDDEMMPPDTVSICQGNHKDQTYSSEDNGYLMYDYILE</sequence>
<dbReference type="SMART" id="SM00239">
    <property type="entry name" value="C2"/>
    <property type="match status" value="1"/>
</dbReference>
<dbReference type="Gene3D" id="2.60.40.150">
    <property type="entry name" value="C2 domain"/>
    <property type="match status" value="1"/>
</dbReference>
<dbReference type="EMBL" id="JAKMXF010000321">
    <property type="protein sequence ID" value="KAI6649375.1"/>
    <property type="molecule type" value="Genomic_DNA"/>
</dbReference>
<evidence type="ECO:0000313" key="3">
    <source>
        <dbReference type="Proteomes" id="UP001165289"/>
    </source>
</evidence>
<accession>A0AAV7JLS1</accession>
<dbReference type="Pfam" id="PF00168">
    <property type="entry name" value="C2"/>
    <property type="match status" value="1"/>
</dbReference>
<reference evidence="2 3" key="1">
    <citation type="journal article" date="2023" name="BMC Biol.">
        <title>The compact genome of the sponge Oopsacas minuta (Hexactinellida) is lacking key metazoan core genes.</title>
        <authorList>
            <person name="Santini S."/>
            <person name="Schenkelaars Q."/>
            <person name="Jourda C."/>
            <person name="Duchesne M."/>
            <person name="Belahbib H."/>
            <person name="Rocher C."/>
            <person name="Selva M."/>
            <person name="Riesgo A."/>
            <person name="Vervoort M."/>
            <person name="Leys S.P."/>
            <person name="Kodjabachian L."/>
            <person name="Le Bivic A."/>
            <person name="Borchiellini C."/>
            <person name="Claverie J.M."/>
            <person name="Renard E."/>
        </authorList>
    </citation>
    <scope>NUCLEOTIDE SEQUENCE [LARGE SCALE GENOMIC DNA]</scope>
    <source>
        <strain evidence="2">SPO-2</strain>
    </source>
</reference>
<evidence type="ECO:0000259" key="1">
    <source>
        <dbReference type="PROSITE" id="PS50004"/>
    </source>
</evidence>
<dbReference type="InterPro" id="IPR035892">
    <property type="entry name" value="C2_domain_sf"/>
</dbReference>
<organism evidence="2 3">
    <name type="scientific">Oopsacas minuta</name>
    <dbReference type="NCBI Taxonomy" id="111878"/>
    <lineage>
        <taxon>Eukaryota</taxon>
        <taxon>Metazoa</taxon>
        <taxon>Porifera</taxon>
        <taxon>Hexactinellida</taxon>
        <taxon>Hexasterophora</taxon>
        <taxon>Lyssacinosida</taxon>
        <taxon>Leucopsacidae</taxon>
        <taxon>Oopsacas</taxon>
    </lineage>
</organism>
<keyword evidence="3" id="KW-1185">Reference proteome</keyword>
<dbReference type="InterPro" id="IPR000008">
    <property type="entry name" value="C2_dom"/>
</dbReference>
<evidence type="ECO:0000313" key="2">
    <source>
        <dbReference type="EMBL" id="KAI6649375.1"/>
    </source>
</evidence>
<dbReference type="SUPFAM" id="SSF49562">
    <property type="entry name" value="C2 domain (Calcium/lipid-binding domain, CaLB)"/>
    <property type="match status" value="1"/>
</dbReference>